<evidence type="ECO:0000256" key="5">
    <source>
        <dbReference type="ARBA" id="ARBA00022989"/>
    </source>
</evidence>
<dbReference type="EMBL" id="AGZR01000009">
    <property type="protein sequence ID" value="EPD32228.1"/>
    <property type="molecule type" value="Genomic_DNA"/>
</dbReference>
<comment type="caution">
    <text evidence="10">The sequence shown here is derived from an EMBL/GenBank/DDBJ whole genome shotgun (WGS) entry which is preliminary data.</text>
</comment>
<keyword evidence="7" id="KW-1003">Cell membrane</keyword>
<keyword evidence="6 7" id="KW-0472">Membrane</keyword>
<dbReference type="Proteomes" id="UP000014417">
    <property type="component" value="Unassembled WGS sequence"/>
</dbReference>
<evidence type="ECO:0000256" key="2">
    <source>
        <dbReference type="ARBA" id="ARBA00005583"/>
    </source>
</evidence>
<reference evidence="10 11" key="1">
    <citation type="submission" date="2013-04" db="EMBL/GenBank/DDBJ databases">
        <title>The Genome Sequence of Propionimicrobium lymphophilum ACS-093-V-SCH5.</title>
        <authorList>
            <consortium name="The Broad Institute Genomics Platform"/>
            <person name="Earl A."/>
            <person name="Ward D."/>
            <person name="Feldgarden M."/>
            <person name="Gevers D."/>
            <person name="Saerens B."/>
            <person name="Vaneechoutte M."/>
            <person name="Walker B."/>
            <person name="Young S."/>
            <person name="Zeng Q."/>
            <person name="Gargeya S."/>
            <person name="Fitzgerald M."/>
            <person name="Haas B."/>
            <person name="Abouelleil A."/>
            <person name="Allen A.W."/>
            <person name="Alvarado L."/>
            <person name="Arachchi H.M."/>
            <person name="Berlin A.M."/>
            <person name="Chapman S.B."/>
            <person name="Gainer-Dewar J."/>
            <person name="Goldberg J."/>
            <person name="Griggs A."/>
            <person name="Gujja S."/>
            <person name="Hansen M."/>
            <person name="Howarth C."/>
            <person name="Imamovic A."/>
            <person name="Ireland A."/>
            <person name="Larimer J."/>
            <person name="McCowan C."/>
            <person name="Murphy C."/>
            <person name="Pearson M."/>
            <person name="Poon T.W."/>
            <person name="Priest M."/>
            <person name="Roberts A."/>
            <person name="Saif S."/>
            <person name="Shea T."/>
            <person name="Sisk P."/>
            <person name="Sykes S."/>
            <person name="Wortman J."/>
            <person name="Nusbaum C."/>
            <person name="Birren B."/>
        </authorList>
    </citation>
    <scope>NUCLEOTIDE SEQUENCE [LARGE SCALE GENOMIC DNA]</scope>
    <source>
        <strain evidence="10 11">ACS-093-V-SCH5</strain>
    </source>
</reference>
<dbReference type="PATRIC" id="fig|883161.3.peg.1784"/>
<dbReference type="Pfam" id="PF10555">
    <property type="entry name" value="MraY_sig1"/>
    <property type="match status" value="1"/>
</dbReference>
<dbReference type="STRING" id="883161.HMPREF9306_01797"/>
<evidence type="ECO:0000256" key="7">
    <source>
        <dbReference type="HAMAP-Rule" id="MF_00038"/>
    </source>
</evidence>
<feature type="binding site" evidence="9">
    <location>
        <position position="257"/>
    </location>
    <ligand>
        <name>Mg(2+)</name>
        <dbReference type="ChEBI" id="CHEBI:18420"/>
    </ligand>
</feature>
<evidence type="ECO:0000256" key="8">
    <source>
        <dbReference type="NCBIfam" id="TIGR00445"/>
    </source>
</evidence>
<dbReference type="GO" id="GO:0005886">
    <property type="term" value="C:plasma membrane"/>
    <property type="evidence" value="ECO:0007669"/>
    <property type="project" value="UniProtKB-SubCell"/>
</dbReference>
<dbReference type="GO" id="GO:0071555">
    <property type="term" value="P:cell wall organization"/>
    <property type="evidence" value="ECO:0007669"/>
    <property type="project" value="UniProtKB-KW"/>
</dbReference>
<dbReference type="PANTHER" id="PTHR22926:SF5">
    <property type="entry name" value="PHOSPHO-N-ACETYLMURAMOYL-PENTAPEPTIDE-TRANSFERASE HOMOLOG"/>
    <property type="match status" value="1"/>
</dbReference>
<keyword evidence="7" id="KW-0131">Cell cycle</keyword>
<keyword evidence="7 9" id="KW-0479">Metal-binding</keyword>
<dbReference type="Pfam" id="PF00953">
    <property type="entry name" value="Glycos_transf_4"/>
    <property type="match status" value="1"/>
</dbReference>
<feature type="transmembrane region" description="Helical" evidence="7">
    <location>
        <begin position="278"/>
        <end position="301"/>
    </location>
</feature>
<keyword evidence="7" id="KW-0961">Cell wall biogenesis/degradation</keyword>
<gene>
    <name evidence="7" type="primary">mraY</name>
    <name evidence="10" type="ORF">HMPREF9306_01797</name>
</gene>
<evidence type="ECO:0000313" key="11">
    <source>
        <dbReference type="Proteomes" id="UP000014417"/>
    </source>
</evidence>
<feature type="transmembrane region" description="Helical" evidence="7">
    <location>
        <begin position="253"/>
        <end position="272"/>
    </location>
</feature>
<keyword evidence="7" id="KW-0573">Peptidoglycan synthesis</keyword>
<dbReference type="GO" id="GO:0009252">
    <property type="term" value="P:peptidoglycan biosynthetic process"/>
    <property type="evidence" value="ECO:0007669"/>
    <property type="project" value="UniProtKB-UniRule"/>
</dbReference>
<keyword evidence="7 9" id="KW-0460">Magnesium</keyword>
<dbReference type="GO" id="GO:0046872">
    <property type="term" value="F:metal ion binding"/>
    <property type="evidence" value="ECO:0007669"/>
    <property type="project" value="UniProtKB-KW"/>
</dbReference>
<dbReference type="GO" id="GO:0051301">
    <property type="term" value="P:cell division"/>
    <property type="evidence" value="ECO:0007669"/>
    <property type="project" value="UniProtKB-KW"/>
</dbReference>
<feature type="binding site" evidence="9">
    <location>
        <position position="178"/>
    </location>
    <ligand>
        <name>Mg(2+)</name>
        <dbReference type="ChEBI" id="CHEBI:18420"/>
    </ligand>
</feature>
<keyword evidence="7" id="KW-0133">Cell shape</keyword>
<feature type="transmembrane region" description="Helical" evidence="7">
    <location>
        <begin position="154"/>
        <end position="173"/>
    </location>
</feature>
<evidence type="ECO:0000313" key="10">
    <source>
        <dbReference type="EMBL" id="EPD32228.1"/>
    </source>
</evidence>
<dbReference type="InterPro" id="IPR018480">
    <property type="entry name" value="PNAcMuramoyl-5peptid_Trfase_CS"/>
</dbReference>
<keyword evidence="5 7" id="KW-1133">Transmembrane helix</keyword>
<name>S2VXN0_9ACTN</name>
<keyword evidence="3 7" id="KW-0808">Transferase</keyword>
<keyword evidence="11" id="KW-1185">Reference proteome</keyword>
<dbReference type="HAMAP" id="MF_00038">
    <property type="entry name" value="MraY"/>
    <property type="match status" value="1"/>
</dbReference>
<evidence type="ECO:0000256" key="6">
    <source>
        <dbReference type="ARBA" id="ARBA00023136"/>
    </source>
</evidence>
<dbReference type="CDD" id="cd06852">
    <property type="entry name" value="GT_MraY"/>
    <property type="match status" value="1"/>
</dbReference>
<organism evidence="10 11">
    <name type="scientific">Propionimicrobium lymphophilum ACS-093-V-SCH5</name>
    <dbReference type="NCBI Taxonomy" id="883161"/>
    <lineage>
        <taxon>Bacteria</taxon>
        <taxon>Bacillati</taxon>
        <taxon>Actinomycetota</taxon>
        <taxon>Actinomycetes</taxon>
        <taxon>Propionibacteriales</taxon>
        <taxon>Propionibacteriaceae</taxon>
        <taxon>Propionimicrobium</taxon>
    </lineage>
</organism>
<feature type="transmembrane region" description="Helical" evidence="7">
    <location>
        <begin position="78"/>
        <end position="96"/>
    </location>
</feature>
<dbReference type="GO" id="GO:0008360">
    <property type="term" value="P:regulation of cell shape"/>
    <property type="evidence" value="ECO:0007669"/>
    <property type="project" value="UniProtKB-KW"/>
</dbReference>
<comment type="cofactor">
    <cofactor evidence="7 9">
        <name>Mg(2+)</name>
        <dbReference type="ChEBI" id="CHEBI:18420"/>
    </cofactor>
</comment>
<dbReference type="PROSITE" id="PS01348">
    <property type="entry name" value="MRAY_2"/>
    <property type="match status" value="1"/>
</dbReference>
<feature type="transmembrane region" description="Helical" evidence="7">
    <location>
        <begin position="226"/>
        <end position="246"/>
    </location>
</feature>
<dbReference type="HOGENOM" id="CLU_023982_0_1_11"/>
<comment type="function">
    <text evidence="7">Catalyzes the initial step of the lipid cycle reactions in the biosynthesis of the cell wall peptidoglycan: transfers peptidoglycan precursor phospho-MurNAc-pentapeptide from UDP-MurNAc-pentapeptide onto the lipid carrier undecaprenyl phosphate, yielding undecaprenyl-pyrophosphoryl-MurNAc-pentapeptide, known as lipid I.</text>
</comment>
<comment type="catalytic activity">
    <reaction evidence="7">
        <text>UDP-N-acetyl-alpha-D-muramoyl-L-alanyl-gamma-D-glutamyl-meso-2,6-diaminopimeloyl-D-alanyl-D-alanine + di-trans,octa-cis-undecaprenyl phosphate = di-trans,octa-cis-undecaprenyl diphospho-N-acetyl-alpha-D-muramoyl-L-alanyl-D-glutamyl-meso-2,6-diaminopimeloyl-D-alanyl-D-alanine + UMP</text>
        <dbReference type="Rhea" id="RHEA:28386"/>
        <dbReference type="ChEBI" id="CHEBI:57865"/>
        <dbReference type="ChEBI" id="CHEBI:60392"/>
        <dbReference type="ChEBI" id="CHEBI:61386"/>
        <dbReference type="ChEBI" id="CHEBI:61387"/>
        <dbReference type="EC" id="2.7.8.13"/>
    </reaction>
</comment>
<accession>S2VXN0</accession>
<dbReference type="NCBIfam" id="TIGR00445">
    <property type="entry name" value="mraY"/>
    <property type="match status" value="1"/>
</dbReference>
<dbReference type="EC" id="2.7.8.13" evidence="7 8"/>
<feature type="transmembrane region" description="Helical" evidence="7">
    <location>
        <begin position="185"/>
        <end position="206"/>
    </location>
</feature>
<proteinExistence type="inferred from homology"/>
<feature type="transmembrane region" description="Helical" evidence="7">
    <location>
        <begin position="6"/>
        <end position="23"/>
    </location>
</feature>
<evidence type="ECO:0000256" key="9">
    <source>
        <dbReference type="PIRSR" id="PIRSR600715-1"/>
    </source>
</evidence>
<sequence length="356" mass="38613">MKLIVTAGVLTLLMVLVGTRFFIKFLTKHEYGQFVRDDGPTTHKTKRGTPTMGGIVIIFSVVLAYAISHLLFWTPPSISGLLLLFLLVAAGLLGFIDDWTKISHQRSLGLTGRGKLIGQALIGGVFGFLALQFPDGYGVRPASQVISFTRDISWLKLPIVLAIIFMIVLITASSNAVNLTDGLDGLASGSLTMVFGAYTLITIWQRNQWCGSGAGADPQCYISRDPWDLAIISAALAAGCFAFLWWNAKPAKIFLGDSGSLALGAAVGGLAIMTRTELLLVILGLLFVIEAASVIIQVSYFKATKGKRVFKMTPLHHHFELLGWEEVTVVIRFWIICGISVSMALAIFYTGWVIGQ</sequence>
<dbReference type="PROSITE" id="PS01347">
    <property type="entry name" value="MRAY_1"/>
    <property type="match status" value="1"/>
</dbReference>
<evidence type="ECO:0000256" key="1">
    <source>
        <dbReference type="ARBA" id="ARBA00004141"/>
    </source>
</evidence>
<dbReference type="AlphaFoldDB" id="S2VXN0"/>
<comment type="similarity">
    <text evidence="2 7">Belongs to the glycosyltransferase 4 family. MraY subfamily.</text>
</comment>
<comment type="subcellular location">
    <subcellularLocation>
        <location evidence="7">Cell membrane</location>
        <topology evidence="7">Multi-pass membrane protein</topology>
    </subcellularLocation>
    <subcellularLocation>
        <location evidence="1">Membrane</location>
        <topology evidence="1">Multi-pass membrane protein</topology>
    </subcellularLocation>
</comment>
<dbReference type="OrthoDB" id="9805475at2"/>
<dbReference type="RefSeq" id="WP_016456603.1">
    <property type="nucleotide sequence ID" value="NZ_KE150269.1"/>
</dbReference>
<evidence type="ECO:0000256" key="4">
    <source>
        <dbReference type="ARBA" id="ARBA00022692"/>
    </source>
</evidence>
<evidence type="ECO:0000256" key="3">
    <source>
        <dbReference type="ARBA" id="ARBA00022679"/>
    </source>
</evidence>
<dbReference type="GO" id="GO:0008963">
    <property type="term" value="F:phospho-N-acetylmuramoyl-pentapeptide-transferase activity"/>
    <property type="evidence" value="ECO:0007669"/>
    <property type="project" value="UniProtKB-UniRule"/>
</dbReference>
<dbReference type="UniPathway" id="UPA00219"/>
<dbReference type="InterPro" id="IPR003524">
    <property type="entry name" value="PNAcMuramoyl-5peptid_Trfase"/>
</dbReference>
<feature type="transmembrane region" description="Helical" evidence="7">
    <location>
        <begin position="52"/>
        <end position="72"/>
    </location>
</feature>
<feature type="transmembrane region" description="Helical" evidence="7">
    <location>
        <begin position="333"/>
        <end position="354"/>
    </location>
</feature>
<dbReference type="GO" id="GO:0051992">
    <property type="term" value="F:UDP-N-acetylmuramoyl-L-alanyl-D-glutamyl-meso-2,6-diaminopimelyl-D-alanyl-D-alanine:undecaprenyl-phosphate transferase activity"/>
    <property type="evidence" value="ECO:0007669"/>
    <property type="project" value="RHEA"/>
</dbReference>
<feature type="transmembrane region" description="Helical" evidence="7">
    <location>
        <begin position="116"/>
        <end position="134"/>
    </location>
</feature>
<comment type="pathway">
    <text evidence="7">Cell wall biogenesis; peptidoglycan biosynthesis.</text>
</comment>
<keyword evidence="4 7" id="KW-0812">Transmembrane</keyword>
<keyword evidence="7" id="KW-0132">Cell division</keyword>
<dbReference type="InterPro" id="IPR000715">
    <property type="entry name" value="Glycosyl_transferase_4"/>
</dbReference>
<protein>
    <recommendedName>
        <fullName evidence="7 8">Phospho-N-acetylmuramoyl-pentapeptide-transferase</fullName>
        <ecNumber evidence="7 8">2.7.8.13</ecNumber>
    </recommendedName>
    <alternativeName>
        <fullName evidence="7">UDP-MurNAc-pentapeptide phosphotransferase</fullName>
    </alternativeName>
</protein>
<dbReference type="PANTHER" id="PTHR22926">
    <property type="entry name" value="PHOSPHO-N-ACETYLMURAMOYL-PENTAPEPTIDE-TRANSFERASE"/>
    <property type="match status" value="1"/>
</dbReference>